<organism evidence="1 2">
    <name type="scientific">Dehalococcoides mccartyi</name>
    <dbReference type="NCBI Taxonomy" id="61435"/>
    <lineage>
        <taxon>Bacteria</taxon>
        <taxon>Bacillati</taxon>
        <taxon>Chloroflexota</taxon>
        <taxon>Dehalococcoidia</taxon>
        <taxon>Dehalococcoidales</taxon>
        <taxon>Dehalococcoidaceae</taxon>
        <taxon>Dehalococcoides</taxon>
    </lineage>
</organism>
<proteinExistence type="predicted"/>
<protein>
    <submittedName>
        <fullName evidence="1">Uncharacterized protein</fullName>
    </submittedName>
</protein>
<name>A0A142VA14_9CHLR</name>
<dbReference type="AlphaFoldDB" id="A0A142VA14"/>
<evidence type="ECO:0000313" key="1">
    <source>
        <dbReference type="EMBL" id="AMU86683.1"/>
    </source>
</evidence>
<dbReference type="EMBL" id="CP011127">
    <property type="protein sequence ID" value="AMU86683.1"/>
    <property type="molecule type" value="Genomic_DNA"/>
</dbReference>
<sequence>MYARIDSTQVNKKGQEFVRVDFYLEKGEPLYDGYRVRMPARELTEKELSSLTSKDGAISKADYEAYVDKHIGWEMKDTPFNCHMFAHPATLEDLDDAVQARIKLLKANCAENEQTGWEFKPARQLCPLTVCSAKYSAGLKEILPGTELMEA</sequence>
<dbReference type="RefSeq" id="WP_062900256.1">
    <property type="nucleotide sequence ID" value="NZ_CP011127.1"/>
</dbReference>
<dbReference type="Proteomes" id="UP000076394">
    <property type="component" value="Chromosome"/>
</dbReference>
<dbReference type="PATRIC" id="fig|61435.8.peg.854"/>
<reference evidence="1 2" key="1">
    <citation type="submission" date="2015-03" db="EMBL/GenBank/DDBJ databases">
        <title>Genomic characterization of Dehalococcoides mccartyi strain 11a5, an unusal plasmid-containing chloroethene dechlorinator.</title>
        <authorList>
            <person name="Zhao S."/>
            <person name="Ding C."/>
            <person name="He J."/>
        </authorList>
    </citation>
    <scope>NUCLEOTIDE SEQUENCE [LARGE SCALE GENOMIC DNA]</scope>
    <source>
        <strain evidence="1 2">11a5</strain>
    </source>
</reference>
<accession>A0A142VA14</accession>
<evidence type="ECO:0000313" key="2">
    <source>
        <dbReference type="Proteomes" id="UP000076394"/>
    </source>
</evidence>
<gene>
    <name evidence="1" type="ORF">Dm11a5_0857</name>
</gene>